<keyword evidence="2" id="KW-0560">Oxidoreductase</keyword>
<evidence type="ECO:0000259" key="5">
    <source>
        <dbReference type="Pfam" id="PF02910"/>
    </source>
</evidence>
<dbReference type="PIRSF" id="PIRSF000171">
    <property type="entry name" value="SDHA_APRA_LASPO"/>
    <property type="match status" value="1"/>
</dbReference>
<dbReference type="PANTHER" id="PTHR11632:SF51">
    <property type="entry name" value="SUCCINATE DEHYDROGENASE [UBIQUINONE] FLAVOPROTEIN SUBUNIT, MITOCHONDRIAL"/>
    <property type="match status" value="1"/>
</dbReference>
<protein>
    <submittedName>
        <fullName evidence="6">FAD-dependent oxidoreductase</fullName>
    </submittedName>
</protein>
<feature type="domain" description="FAD-dependent oxidoreductase 2 FAD-binding" evidence="4">
    <location>
        <begin position="94"/>
        <end position="320"/>
    </location>
</feature>
<feature type="compositionally biased region" description="Low complexity" evidence="3">
    <location>
        <begin position="48"/>
        <end position="57"/>
    </location>
</feature>
<dbReference type="PANTHER" id="PTHR11632">
    <property type="entry name" value="SUCCINATE DEHYDROGENASE 2 FLAVOPROTEIN SUBUNIT"/>
    <property type="match status" value="1"/>
</dbReference>
<evidence type="ECO:0000259" key="4">
    <source>
        <dbReference type="Pfam" id="PF00890"/>
    </source>
</evidence>
<dbReference type="Gene3D" id="3.50.50.60">
    <property type="entry name" value="FAD/NAD(P)-binding domain"/>
    <property type="match status" value="2"/>
</dbReference>
<reference evidence="6 7" key="1">
    <citation type="submission" date="2020-08" db="EMBL/GenBank/DDBJ databases">
        <title>Genome public.</title>
        <authorList>
            <person name="Liu C."/>
            <person name="Sun Q."/>
        </authorList>
    </citation>
    <scope>NUCLEOTIDE SEQUENCE [LARGE SCALE GENOMIC DNA]</scope>
    <source>
        <strain evidence="6 7">NSJ-70</strain>
    </source>
</reference>
<dbReference type="InterPro" id="IPR030664">
    <property type="entry name" value="SdhA/FrdA/AprA"/>
</dbReference>
<dbReference type="InterPro" id="IPR037099">
    <property type="entry name" value="Fum_R/Succ_DH_flav-like_C_sf"/>
</dbReference>
<evidence type="ECO:0000256" key="3">
    <source>
        <dbReference type="SAM" id="MobiDB-lite"/>
    </source>
</evidence>
<dbReference type="InterPro" id="IPR036188">
    <property type="entry name" value="FAD/NAD-bd_sf"/>
</dbReference>
<comment type="caution">
    <text evidence="6">The sequence shown here is derived from an EMBL/GenBank/DDBJ whole genome shotgun (WGS) entry which is preliminary data.</text>
</comment>
<dbReference type="PROSITE" id="PS51318">
    <property type="entry name" value="TAT"/>
    <property type="match status" value="1"/>
</dbReference>
<dbReference type="InterPro" id="IPR015939">
    <property type="entry name" value="Fum_Rdtase/Succ_DH_flav-like_C"/>
</dbReference>
<evidence type="ECO:0000256" key="2">
    <source>
        <dbReference type="ARBA" id="ARBA00023002"/>
    </source>
</evidence>
<dbReference type="PRINTS" id="PR00368">
    <property type="entry name" value="FADPNR"/>
</dbReference>
<organism evidence="6 7">
    <name type="scientific">Eggerthella hominis</name>
    <dbReference type="NCBI Taxonomy" id="2763043"/>
    <lineage>
        <taxon>Bacteria</taxon>
        <taxon>Bacillati</taxon>
        <taxon>Actinomycetota</taxon>
        <taxon>Coriobacteriia</taxon>
        <taxon>Eggerthellales</taxon>
        <taxon>Eggerthellaceae</taxon>
        <taxon>Eggerthella</taxon>
    </lineage>
</organism>
<dbReference type="SUPFAM" id="SSF46977">
    <property type="entry name" value="Succinate dehydrogenase/fumarate reductase flavoprotein C-terminal domain"/>
    <property type="match status" value="1"/>
</dbReference>
<dbReference type="RefSeq" id="WP_186938004.1">
    <property type="nucleotide sequence ID" value="NZ_JACOOA010000001.1"/>
</dbReference>
<feature type="domain" description="Fumarate reductase/succinate dehydrogenase flavoprotein-like C-terminal" evidence="5">
    <location>
        <begin position="532"/>
        <end position="623"/>
    </location>
</feature>
<dbReference type="PRINTS" id="PR00411">
    <property type="entry name" value="PNDRDTASEI"/>
</dbReference>
<dbReference type="EMBL" id="JACOOA010000001">
    <property type="protein sequence ID" value="MBC5583345.1"/>
    <property type="molecule type" value="Genomic_DNA"/>
</dbReference>
<keyword evidence="7" id="KW-1185">Reference proteome</keyword>
<gene>
    <name evidence="6" type="ORF">H8S61_03915</name>
</gene>
<dbReference type="SUPFAM" id="SSF51905">
    <property type="entry name" value="FAD/NAD(P)-binding domain"/>
    <property type="match status" value="1"/>
</dbReference>
<name>A0ABR7BPS5_9ACTN</name>
<feature type="region of interest" description="Disordered" evidence="3">
    <location>
        <begin position="48"/>
        <end position="79"/>
    </location>
</feature>
<dbReference type="Pfam" id="PF02910">
    <property type="entry name" value="Succ_DH_flav_C"/>
    <property type="match status" value="1"/>
</dbReference>
<dbReference type="Pfam" id="PF00890">
    <property type="entry name" value="FAD_binding_2"/>
    <property type="match status" value="1"/>
</dbReference>
<evidence type="ECO:0000313" key="7">
    <source>
        <dbReference type="Proteomes" id="UP000622448"/>
    </source>
</evidence>
<evidence type="ECO:0000256" key="1">
    <source>
        <dbReference type="ARBA" id="ARBA00022630"/>
    </source>
</evidence>
<dbReference type="InterPro" id="IPR003953">
    <property type="entry name" value="FAD-dep_OxRdtase_2_FAD-bd"/>
</dbReference>
<accession>A0ABR7BPS5</accession>
<dbReference type="InterPro" id="IPR006311">
    <property type="entry name" value="TAT_signal"/>
</dbReference>
<dbReference type="Proteomes" id="UP000622448">
    <property type="component" value="Unassembled WGS sequence"/>
</dbReference>
<sequence length="664" mass="70982">MGNEPKGAKAAGVSRRTFIGGAVTLGATMAATALGGCAPQASAESKAQSSASAASSAPDVRTTDTAGDPSYLPLNTELPTPKMPAPDTTEYACDVLVVGGGLTGLNAAWAAAEAGKSVVLVDKGTPGYSGLSAWPSCTAYYDPDLDADLDTWDEYMRRSCDCFANLTWEDVWVQESKSATQRLIDWGWISSYDRAADTAYWVDGLCWHDDVRGYYREFADKDRRKVFGAVLEKSGVTVVDHVMIVDVVERDGACVGAVGLHFKSGTMLSFAAKAVVLATGNGVTKSSGYPLGADTFDGIWMGYQHGLPITGVEFEDFHMTTRFAAGNIQMDNSWPYLENIWLTGGTVDAEHMMKKPGVQERTSSFLEGFKRSDTTELEDIAGAACSSAVTKGNADDPRKGKWTSPIPKGNTYGAAPGMCVHTAAGIWCGVDNTDCSTGIPGLYAAGDGTNGCYVGGPNYGAQRGSTSSFMTVQGEHAGAAAAAYADTVGDVALPADKVAEISDEVLAPLSRETGYDPTWVRDTLHGIMAPGWVTIAKNEASLQAAKTQIVQLRELTSGKMMAQNPHDLRLVQEVEHQLLACELKINAGLERKESRGYHYRTDYPFKDDANYLHYLVQTKGDDGEPVFGTVELPSRWVGDVSASYVERYPSLSTPEEVAKYGEKN</sequence>
<keyword evidence="1" id="KW-0285">Flavoprotein</keyword>
<proteinExistence type="predicted"/>
<evidence type="ECO:0000313" key="6">
    <source>
        <dbReference type="EMBL" id="MBC5583345.1"/>
    </source>
</evidence>